<comment type="caution">
    <text evidence="1">The sequence shown here is derived from an EMBL/GenBank/DDBJ whole genome shotgun (WGS) entry which is preliminary data.</text>
</comment>
<dbReference type="RefSeq" id="WP_019467738.1">
    <property type="nucleotide sequence ID" value="NZ_BKAS01000023.1"/>
</dbReference>
<evidence type="ECO:0000313" key="1">
    <source>
        <dbReference type="EMBL" id="KKI64646.1"/>
    </source>
</evidence>
<reference evidence="1 2" key="1">
    <citation type="submission" date="2015-03" db="EMBL/GenBank/DDBJ databases">
        <title>Genome Assembly of Staphylococcus cohnii subsp. cohnii strain G22B2.</title>
        <authorList>
            <person name="Nair G."/>
            <person name="Kaur G."/>
            <person name="Khatri I."/>
            <person name="Singh N.K."/>
            <person name="Sathyabama S."/>
            <person name="Maurya S.K."/>
            <person name="Subramanian S."/>
            <person name="Agrewala J.N."/>
            <person name="Mayilraj S."/>
        </authorList>
    </citation>
    <scope>NUCLEOTIDE SEQUENCE [LARGE SCALE GENOMIC DNA]</scope>
    <source>
        <strain evidence="1 2">G22B2</strain>
    </source>
</reference>
<sequence length="310" mass="34401">MLESKWGLRLIALVLALVFFLSVNNMFGNIFNADQLGQKSTETLQDVPVQVNYDSKSLYASDVPSKVDIEISGPQSQVLKAENGENIKAVLDLSGEKAGKHTTQFKVNGLNKNIDYTVKPKETTVNLEEKVTKKLKVEPDVSDNDLNANYKVSDQSVSPETVKVTGGSKQINKIAYLKATFKDKDKISKDTTDIARITAFDRNLNKVKVLIEPNEVNLSVKVEDYSKKIKVKTKAIGALPKGKEIDDIKLDEKEVEIFGNRNDIQDIDEITAEIDLDGVTESTEKNVEFKLPDGVSKINPKETTAKINIK</sequence>
<accession>A0A0M2NY42</accession>
<organism evidence="1 2">
    <name type="scientific">Staphylococcus cohnii subsp. cohnii</name>
    <dbReference type="NCBI Taxonomy" id="74704"/>
    <lineage>
        <taxon>Bacteria</taxon>
        <taxon>Bacillati</taxon>
        <taxon>Bacillota</taxon>
        <taxon>Bacilli</taxon>
        <taxon>Bacillales</taxon>
        <taxon>Staphylococcaceae</taxon>
        <taxon>Staphylococcus</taxon>
        <taxon>Staphylococcus cohnii species complex</taxon>
    </lineage>
</organism>
<dbReference type="PANTHER" id="PTHR37804:SF1">
    <property type="entry name" value="CDAA REGULATORY PROTEIN CDAR"/>
    <property type="match status" value="1"/>
</dbReference>
<dbReference type="Gene3D" id="2.170.120.40">
    <property type="entry name" value="YbbR-like domain"/>
    <property type="match status" value="2"/>
</dbReference>
<evidence type="ECO:0008006" key="3">
    <source>
        <dbReference type="Google" id="ProtNLM"/>
    </source>
</evidence>
<dbReference type="Gene3D" id="2.170.120.30">
    <property type="match status" value="1"/>
</dbReference>
<dbReference type="EMBL" id="LAKJ01000007">
    <property type="protein sequence ID" value="KKI64646.1"/>
    <property type="molecule type" value="Genomic_DNA"/>
</dbReference>
<dbReference type="Pfam" id="PF07949">
    <property type="entry name" value="YbbR"/>
    <property type="match status" value="3"/>
</dbReference>
<protein>
    <recommendedName>
        <fullName evidence="3">Secreted protein</fullName>
    </recommendedName>
</protein>
<evidence type="ECO:0000313" key="2">
    <source>
        <dbReference type="Proteomes" id="UP000034455"/>
    </source>
</evidence>
<dbReference type="AlphaFoldDB" id="A0A0M2NY42"/>
<dbReference type="PATRIC" id="fig|74704.6.peg.2467"/>
<proteinExistence type="predicted"/>
<dbReference type="Proteomes" id="UP000034455">
    <property type="component" value="Unassembled WGS sequence"/>
</dbReference>
<name>A0A0M2NY42_STACC</name>
<dbReference type="InterPro" id="IPR012505">
    <property type="entry name" value="YbbR"/>
</dbReference>
<gene>
    <name evidence="1" type="ORF">UF66_2373</name>
</gene>
<dbReference type="PANTHER" id="PTHR37804">
    <property type="entry name" value="CDAA REGULATORY PROTEIN CDAR"/>
    <property type="match status" value="1"/>
</dbReference>
<dbReference type="InterPro" id="IPR053154">
    <property type="entry name" value="c-di-AMP_regulator"/>
</dbReference>
<dbReference type="GeneID" id="58096938"/>